<protein>
    <submittedName>
        <fullName evidence="1">Uncharacterized protein</fullName>
    </submittedName>
</protein>
<dbReference type="Proteomes" id="UP000238937">
    <property type="component" value="Unassembled WGS sequence"/>
</dbReference>
<dbReference type="OrthoDB" id="427009at2"/>
<dbReference type="RefSeq" id="WP_106303383.1">
    <property type="nucleotide sequence ID" value="NZ_PVWO01000093.1"/>
</dbReference>
<evidence type="ECO:0000313" key="2">
    <source>
        <dbReference type="Proteomes" id="UP000238937"/>
    </source>
</evidence>
<dbReference type="AlphaFoldDB" id="A0A2T1GHD0"/>
<accession>A0A2T1GHD0</accession>
<organism evidence="1 2">
    <name type="scientific">Chamaesiphon polymorphus CCALA 037</name>
    <dbReference type="NCBI Taxonomy" id="2107692"/>
    <lineage>
        <taxon>Bacteria</taxon>
        <taxon>Bacillati</taxon>
        <taxon>Cyanobacteriota</taxon>
        <taxon>Cyanophyceae</taxon>
        <taxon>Gomontiellales</taxon>
        <taxon>Chamaesiphonaceae</taxon>
        <taxon>Chamaesiphon</taxon>
    </lineage>
</organism>
<sequence length="68" mass="7729">MESKTINCSEVCVNGCIQPDNCQNQAHVESASKFINETSLDKMHEIAEEARRKKLTAPPVWVIPDWQE</sequence>
<dbReference type="EMBL" id="PVWO01000093">
    <property type="protein sequence ID" value="PSB57080.1"/>
    <property type="molecule type" value="Genomic_DNA"/>
</dbReference>
<evidence type="ECO:0000313" key="1">
    <source>
        <dbReference type="EMBL" id="PSB57080.1"/>
    </source>
</evidence>
<keyword evidence="2" id="KW-1185">Reference proteome</keyword>
<name>A0A2T1GHD0_9CYAN</name>
<proteinExistence type="predicted"/>
<comment type="caution">
    <text evidence="1">The sequence shown here is derived from an EMBL/GenBank/DDBJ whole genome shotgun (WGS) entry which is preliminary data.</text>
</comment>
<reference evidence="1 2" key="1">
    <citation type="submission" date="2018-03" db="EMBL/GenBank/DDBJ databases">
        <title>The ancient ancestry and fast evolution of plastids.</title>
        <authorList>
            <person name="Moore K.R."/>
            <person name="Magnabosco C."/>
            <person name="Momper L."/>
            <person name="Gold D.A."/>
            <person name="Bosak T."/>
            <person name="Fournier G.P."/>
        </authorList>
    </citation>
    <scope>NUCLEOTIDE SEQUENCE [LARGE SCALE GENOMIC DNA]</scope>
    <source>
        <strain evidence="1 2">CCALA 037</strain>
    </source>
</reference>
<gene>
    <name evidence="1" type="ORF">C7B77_09610</name>
</gene>